<keyword evidence="6 8" id="KW-0472">Membrane</keyword>
<proteinExistence type="inferred from homology"/>
<dbReference type="InterPro" id="IPR058130">
    <property type="entry name" value="PEA_transf_C"/>
</dbReference>
<comment type="subcellular location">
    <subcellularLocation>
        <location evidence="1">Cell membrane</location>
        <topology evidence="1">Multi-pass membrane protein</topology>
    </subcellularLocation>
</comment>
<dbReference type="InterPro" id="IPR000917">
    <property type="entry name" value="Sulfatase_N"/>
</dbReference>
<dbReference type="SUPFAM" id="SSF53649">
    <property type="entry name" value="Alkaline phosphatase-like"/>
    <property type="match status" value="1"/>
</dbReference>
<dbReference type="Pfam" id="PF00884">
    <property type="entry name" value="Sulfatase"/>
    <property type="match status" value="1"/>
</dbReference>
<feature type="transmembrane region" description="Helical" evidence="8">
    <location>
        <begin position="30"/>
        <end position="47"/>
    </location>
</feature>
<evidence type="ECO:0000313" key="11">
    <source>
        <dbReference type="Proteomes" id="UP000278542"/>
    </source>
</evidence>
<evidence type="ECO:0000256" key="8">
    <source>
        <dbReference type="SAM" id="Phobius"/>
    </source>
</evidence>
<keyword evidence="3 10" id="KW-0808">Transferase</keyword>
<dbReference type="InterPro" id="IPR040423">
    <property type="entry name" value="PEA_transferase"/>
</dbReference>
<evidence type="ECO:0000256" key="3">
    <source>
        <dbReference type="ARBA" id="ARBA00022679"/>
    </source>
</evidence>
<dbReference type="EMBL" id="RBWY01000004">
    <property type="protein sequence ID" value="RKS84607.1"/>
    <property type="molecule type" value="Genomic_DNA"/>
</dbReference>
<accession>A0A495RAU6</accession>
<dbReference type="RefSeq" id="WP_147405433.1">
    <property type="nucleotide sequence ID" value="NZ_RBWY01000004.1"/>
</dbReference>
<dbReference type="InterPro" id="IPR017850">
    <property type="entry name" value="Alkaline_phosphatase_core_sf"/>
</dbReference>
<feature type="transmembrane region" description="Helical" evidence="8">
    <location>
        <begin position="133"/>
        <end position="150"/>
    </location>
</feature>
<feature type="domain" description="Sulfatase N-terminal" evidence="9">
    <location>
        <begin position="212"/>
        <end position="454"/>
    </location>
</feature>
<evidence type="ECO:0000256" key="6">
    <source>
        <dbReference type="ARBA" id="ARBA00023136"/>
    </source>
</evidence>
<organism evidence="10 11">
    <name type="scientific">Orbus hercynius</name>
    <dbReference type="NCBI Taxonomy" id="593135"/>
    <lineage>
        <taxon>Bacteria</taxon>
        <taxon>Pseudomonadati</taxon>
        <taxon>Pseudomonadota</taxon>
        <taxon>Gammaproteobacteria</taxon>
        <taxon>Orbales</taxon>
        <taxon>Orbaceae</taxon>
        <taxon>Orbus</taxon>
    </lineage>
</organism>
<evidence type="ECO:0000256" key="5">
    <source>
        <dbReference type="ARBA" id="ARBA00022989"/>
    </source>
</evidence>
<protein>
    <submittedName>
        <fullName evidence="10">Glucan phosphoethanolaminetransferase (Alkaline phosphatase superfamily)</fullName>
    </submittedName>
</protein>
<feature type="transmembrane region" description="Helical" evidence="8">
    <location>
        <begin position="54"/>
        <end position="77"/>
    </location>
</feature>
<dbReference type="GO" id="GO:0016776">
    <property type="term" value="F:phosphotransferase activity, phosphate group as acceptor"/>
    <property type="evidence" value="ECO:0007669"/>
    <property type="project" value="TreeGrafter"/>
</dbReference>
<dbReference type="PANTHER" id="PTHR30443">
    <property type="entry name" value="INNER MEMBRANE PROTEIN"/>
    <property type="match status" value="1"/>
</dbReference>
<reference evidence="10 11" key="1">
    <citation type="submission" date="2018-10" db="EMBL/GenBank/DDBJ databases">
        <title>Genomic Encyclopedia of Type Strains, Phase IV (KMG-IV): sequencing the most valuable type-strain genomes for metagenomic binning, comparative biology and taxonomic classification.</title>
        <authorList>
            <person name="Goeker M."/>
        </authorList>
    </citation>
    <scope>NUCLEOTIDE SEQUENCE [LARGE SCALE GENOMIC DNA]</scope>
    <source>
        <strain evidence="10 11">DSM 22228</strain>
    </source>
</reference>
<dbReference type="AlphaFoldDB" id="A0A495RAU6"/>
<comment type="caution">
    <text evidence="10">The sequence shown here is derived from an EMBL/GenBank/DDBJ whole genome shotgun (WGS) entry which is preliminary data.</text>
</comment>
<evidence type="ECO:0000256" key="7">
    <source>
        <dbReference type="ARBA" id="ARBA00038481"/>
    </source>
</evidence>
<sequence length="524" mass="59833">MKKISILFLIVLLSLVPLLGAEQAPLLFKFREFFLTFCYIVFAALLWRNKYTRIVSVILVLLWAVNSAIAIIIYQLFDSQLNYQLAMTILSTNRQESQDFLFAYWHILFISSLLFCALLYFVHVCSEILSRRVLLLLSAILLLTVTYKYAESAFRGRLSDPSFNMAEKVLPYTSLYNFGIFSRAYQELNLLNTVANYTPTYHFVLQNTNIDTYVIVIGESARRDHFGLYHYSRPTTPNIENQLSNLFVFEQAIAPAPITTMALASALTIKAPDDMTPTLLNDNIVNMANHAGFKTYWFSRQNVIGQYETVVTSIAKSAQHKEWLSSGYDDVLLTKLDEALASATPDKKKKLIILHTNGSHLSACNQYPKEDGNFTHGRSEYEDCYDNSILFTDKLLGQIFAKLSTQHASVLYFSDHGQLKRIKRGEIDYVHGAINPSKESVDVPQFIWFSPRVELVDKTIGSYAQPYSTTNNYWLVANWLGINKINGTEISSPLKTDYLPQDKIIIMDTRLNIFDYRDLPADNN</sequence>
<name>A0A495RAU6_9GAMM</name>
<dbReference type="PANTHER" id="PTHR30443:SF4">
    <property type="entry name" value="PHOSPHOETHANOLAMINE TRANSFERASE OPGE-RELATED"/>
    <property type="match status" value="1"/>
</dbReference>
<keyword evidence="5 8" id="KW-1133">Transmembrane helix</keyword>
<dbReference type="OrthoDB" id="9786870at2"/>
<dbReference type="Gene3D" id="3.40.720.10">
    <property type="entry name" value="Alkaline Phosphatase, subunit A"/>
    <property type="match status" value="1"/>
</dbReference>
<dbReference type="CDD" id="cd16017">
    <property type="entry name" value="LptA"/>
    <property type="match status" value="1"/>
</dbReference>
<evidence type="ECO:0000256" key="2">
    <source>
        <dbReference type="ARBA" id="ARBA00022475"/>
    </source>
</evidence>
<comment type="similarity">
    <text evidence="7">Belongs to the phosphoethanolamine transferase family.</text>
</comment>
<feature type="transmembrane region" description="Helical" evidence="8">
    <location>
        <begin position="102"/>
        <end position="121"/>
    </location>
</feature>
<dbReference type="GO" id="GO:0005886">
    <property type="term" value="C:plasma membrane"/>
    <property type="evidence" value="ECO:0007669"/>
    <property type="project" value="UniProtKB-SubCell"/>
</dbReference>
<dbReference type="Proteomes" id="UP000278542">
    <property type="component" value="Unassembled WGS sequence"/>
</dbReference>
<keyword evidence="2" id="KW-1003">Cell membrane</keyword>
<evidence type="ECO:0000256" key="4">
    <source>
        <dbReference type="ARBA" id="ARBA00022692"/>
    </source>
</evidence>
<dbReference type="GO" id="GO:0009244">
    <property type="term" value="P:lipopolysaccharide core region biosynthetic process"/>
    <property type="evidence" value="ECO:0007669"/>
    <property type="project" value="TreeGrafter"/>
</dbReference>
<evidence type="ECO:0000259" key="9">
    <source>
        <dbReference type="Pfam" id="PF00884"/>
    </source>
</evidence>
<evidence type="ECO:0000256" key="1">
    <source>
        <dbReference type="ARBA" id="ARBA00004651"/>
    </source>
</evidence>
<keyword evidence="11" id="KW-1185">Reference proteome</keyword>
<keyword evidence="4 8" id="KW-0812">Transmembrane</keyword>
<gene>
    <name evidence="10" type="ORF">DES39_1817</name>
</gene>
<evidence type="ECO:0000313" key="10">
    <source>
        <dbReference type="EMBL" id="RKS84607.1"/>
    </source>
</evidence>